<gene>
    <name evidence="2" type="ORF">B9J98_03475</name>
</gene>
<dbReference type="Proteomes" id="UP000244066">
    <property type="component" value="Unassembled WGS sequence"/>
</dbReference>
<evidence type="ECO:0000313" key="2">
    <source>
        <dbReference type="EMBL" id="PUA32957.1"/>
    </source>
</evidence>
<evidence type="ECO:0000313" key="3">
    <source>
        <dbReference type="Proteomes" id="UP000244066"/>
    </source>
</evidence>
<organism evidence="2 3">
    <name type="scientific">Candidatus Terraquivivens tikiterensis</name>
    <dbReference type="NCBI Taxonomy" id="1980982"/>
    <lineage>
        <taxon>Archaea</taxon>
        <taxon>Nitrososphaerota</taxon>
        <taxon>Candidatus Wolframiiraptoraceae</taxon>
        <taxon>Candidatus Terraquivivens</taxon>
    </lineage>
</organism>
<evidence type="ECO:0000256" key="1">
    <source>
        <dbReference type="SAM" id="MobiDB-lite"/>
    </source>
</evidence>
<reference evidence="2 3" key="1">
    <citation type="submission" date="2017-04" db="EMBL/GenBank/DDBJ databases">
        <title>Draft Aigarchaeota genome from a New Zealand hot spring.</title>
        <authorList>
            <person name="Reysenbach A.-L."/>
            <person name="Donaho J.A."/>
            <person name="Gerhart J."/>
            <person name="Kelley J.F."/>
            <person name="Kouba K."/>
            <person name="Podar M."/>
            <person name="Stott M."/>
        </authorList>
    </citation>
    <scope>NUCLEOTIDE SEQUENCE [LARGE SCALE GENOMIC DNA]</scope>
    <source>
        <strain evidence="2">NZ13_MG1</strain>
    </source>
</reference>
<accession>A0A2R7Y6F8</accession>
<dbReference type="EMBL" id="NDWU01000006">
    <property type="protein sequence ID" value="PUA32957.1"/>
    <property type="molecule type" value="Genomic_DNA"/>
</dbReference>
<proteinExistence type="predicted"/>
<protein>
    <submittedName>
        <fullName evidence="2">Uncharacterized protein</fullName>
    </submittedName>
</protein>
<sequence>MMGIKTMRDLLESGVPLEKIHAAWTRASVRHERARRGGGVCRICGGRILRGEEVVVSDEDELVILYSAFWGLSVRAHFRCYEKLRRAGISSIEAVQEGAPSVQQLSPPANAQKIQSIRTGG</sequence>
<name>A0A2R7Y6F8_9ARCH</name>
<comment type="caution">
    <text evidence="2">The sequence shown here is derived from an EMBL/GenBank/DDBJ whole genome shotgun (WGS) entry which is preliminary data.</text>
</comment>
<feature type="region of interest" description="Disordered" evidence="1">
    <location>
        <begin position="100"/>
        <end position="121"/>
    </location>
</feature>
<feature type="compositionally biased region" description="Polar residues" evidence="1">
    <location>
        <begin position="101"/>
        <end position="121"/>
    </location>
</feature>
<dbReference type="AlphaFoldDB" id="A0A2R7Y6F8"/>